<feature type="transmembrane region" description="Helical" evidence="1">
    <location>
        <begin position="175"/>
        <end position="197"/>
    </location>
</feature>
<feature type="transmembrane region" description="Helical" evidence="1">
    <location>
        <begin position="271"/>
        <end position="294"/>
    </location>
</feature>
<feature type="transmembrane region" description="Helical" evidence="1">
    <location>
        <begin position="397"/>
        <end position="421"/>
    </location>
</feature>
<sequence>MGHAGSSCCAKDEKPASVEDIQAGFNGPSVVATTQTPVISSAGVSCVSLSSVDSPGPGIDLTCTGSSLSLLRGTFLRKTLQGAGSAWRKPTDLTDEQLADNFALSDPVPNLDIFLSHTWLTPGMWKVLSLLVRYGWPSMLVAWATGTALSCVCTLLGVLPPLYEWDFWGIRFREMISMGVWATMAGAFSSTGGLLLFPYMCGKDRRCFLDCICIDQTDKARMQEGIRNIGGFLQAAEELHVLWSEPYLTRLWCVFELAAYHKLNPSGRITIAPVFVEAIVCLLFVYLQIASWFFMALRTSAIGRTLWIYTVLACFAVSFFPLVHALRHICLYKKVLLSNLGNFSFETVACADESDRVIIREAVVRWYGSVEAFSEFVRGPFRKVVHDSVKTPGGMPFGYVLVLATPILNTALDTWLALLLAEPPAETVWTFSCAVILALDLAFYPAVIGFGLYACDRWAREWSCSLSAVLQSIGIGLTIWLLFALGTVTASWAYRGALPYPASLLLWTGAAFLLSFLVWRQLVCV</sequence>
<keyword evidence="1" id="KW-1133">Transmembrane helix</keyword>
<feature type="transmembrane region" description="Helical" evidence="1">
    <location>
        <begin position="500"/>
        <end position="519"/>
    </location>
</feature>
<feature type="transmembrane region" description="Helical" evidence="1">
    <location>
        <begin position="140"/>
        <end position="163"/>
    </location>
</feature>
<evidence type="ECO:0008006" key="4">
    <source>
        <dbReference type="Google" id="ProtNLM"/>
    </source>
</evidence>
<keyword evidence="3" id="KW-1185">Reference proteome</keyword>
<gene>
    <name evidence="2" type="ORF">SPIL2461_LOCUS13762</name>
</gene>
<dbReference type="EMBL" id="CAJNIZ010030513">
    <property type="protein sequence ID" value="CAE7524353.1"/>
    <property type="molecule type" value="Genomic_DNA"/>
</dbReference>
<name>A0A812TAQ1_SYMPI</name>
<reference evidence="2" key="1">
    <citation type="submission" date="2021-02" db="EMBL/GenBank/DDBJ databases">
        <authorList>
            <person name="Dougan E. K."/>
            <person name="Rhodes N."/>
            <person name="Thang M."/>
            <person name="Chan C."/>
        </authorList>
    </citation>
    <scope>NUCLEOTIDE SEQUENCE</scope>
</reference>
<accession>A0A812TAQ1</accession>
<comment type="caution">
    <text evidence="2">The sequence shown here is derived from an EMBL/GenBank/DDBJ whole genome shotgun (WGS) entry which is preliminary data.</text>
</comment>
<protein>
    <recommendedName>
        <fullName evidence="4">Transmembrane protein</fullName>
    </recommendedName>
</protein>
<evidence type="ECO:0000256" key="1">
    <source>
        <dbReference type="SAM" id="Phobius"/>
    </source>
</evidence>
<keyword evidence="1" id="KW-0812">Transmembrane</keyword>
<keyword evidence="1" id="KW-0472">Membrane</keyword>
<organism evidence="2 3">
    <name type="scientific">Symbiodinium pilosum</name>
    <name type="common">Dinoflagellate</name>
    <dbReference type="NCBI Taxonomy" id="2952"/>
    <lineage>
        <taxon>Eukaryota</taxon>
        <taxon>Sar</taxon>
        <taxon>Alveolata</taxon>
        <taxon>Dinophyceae</taxon>
        <taxon>Suessiales</taxon>
        <taxon>Symbiodiniaceae</taxon>
        <taxon>Symbiodinium</taxon>
    </lineage>
</organism>
<dbReference type="InterPro" id="IPR035897">
    <property type="entry name" value="Toll_tir_struct_dom_sf"/>
</dbReference>
<dbReference type="AlphaFoldDB" id="A0A812TAQ1"/>
<evidence type="ECO:0000313" key="2">
    <source>
        <dbReference type="EMBL" id="CAE7524353.1"/>
    </source>
</evidence>
<feature type="transmembrane region" description="Helical" evidence="1">
    <location>
        <begin position="466"/>
        <end position="494"/>
    </location>
</feature>
<feature type="transmembrane region" description="Helical" evidence="1">
    <location>
        <begin position="306"/>
        <end position="326"/>
    </location>
</feature>
<evidence type="ECO:0000313" key="3">
    <source>
        <dbReference type="Proteomes" id="UP000649617"/>
    </source>
</evidence>
<dbReference type="Proteomes" id="UP000649617">
    <property type="component" value="Unassembled WGS sequence"/>
</dbReference>
<feature type="transmembrane region" description="Helical" evidence="1">
    <location>
        <begin position="427"/>
        <end position="454"/>
    </location>
</feature>
<dbReference type="OrthoDB" id="423152at2759"/>
<proteinExistence type="predicted"/>
<dbReference type="SUPFAM" id="SSF52200">
    <property type="entry name" value="Toll/Interleukin receptor TIR domain"/>
    <property type="match status" value="1"/>
</dbReference>